<dbReference type="Proteomes" id="UP000799755">
    <property type="component" value="Unassembled WGS sequence"/>
</dbReference>
<evidence type="ECO:0000313" key="2">
    <source>
        <dbReference type="Proteomes" id="UP000799755"/>
    </source>
</evidence>
<reference evidence="1" key="1">
    <citation type="journal article" date="2020" name="Stud. Mycol.">
        <title>101 Dothideomycetes genomes: a test case for predicting lifestyles and emergence of pathogens.</title>
        <authorList>
            <person name="Haridas S."/>
            <person name="Albert R."/>
            <person name="Binder M."/>
            <person name="Bloem J."/>
            <person name="Labutti K."/>
            <person name="Salamov A."/>
            <person name="Andreopoulos B."/>
            <person name="Baker S."/>
            <person name="Barry K."/>
            <person name="Bills G."/>
            <person name="Bluhm B."/>
            <person name="Cannon C."/>
            <person name="Castanera R."/>
            <person name="Culley D."/>
            <person name="Daum C."/>
            <person name="Ezra D."/>
            <person name="Gonzalez J."/>
            <person name="Henrissat B."/>
            <person name="Kuo A."/>
            <person name="Liang C."/>
            <person name="Lipzen A."/>
            <person name="Lutzoni F."/>
            <person name="Magnuson J."/>
            <person name="Mondo S."/>
            <person name="Nolan M."/>
            <person name="Ohm R."/>
            <person name="Pangilinan J."/>
            <person name="Park H.-J."/>
            <person name="Ramirez L."/>
            <person name="Alfaro M."/>
            <person name="Sun H."/>
            <person name="Tritt A."/>
            <person name="Yoshinaga Y."/>
            <person name="Zwiers L.-H."/>
            <person name="Turgeon B."/>
            <person name="Goodwin S."/>
            <person name="Spatafora J."/>
            <person name="Crous P."/>
            <person name="Grigoriev I."/>
        </authorList>
    </citation>
    <scope>NUCLEOTIDE SEQUENCE</scope>
    <source>
        <strain evidence="1">ATCC 200398</strain>
    </source>
</reference>
<comment type="caution">
    <text evidence="1">The sequence shown here is derived from an EMBL/GenBank/DDBJ whole genome shotgun (WGS) entry which is preliminary data.</text>
</comment>
<keyword evidence="2" id="KW-1185">Reference proteome</keyword>
<accession>A0ACB6Q8D0</accession>
<proteinExistence type="predicted"/>
<protein>
    <submittedName>
        <fullName evidence="1">Uncharacterized protein</fullName>
    </submittedName>
</protein>
<gene>
    <name evidence="1" type="ORF">BDR25DRAFT_116353</name>
</gene>
<organism evidence="1 2">
    <name type="scientific">Lindgomyces ingoldianus</name>
    <dbReference type="NCBI Taxonomy" id="673940"/>
    <lineage>
        <taxon>Eukaryota</taxon>
        <taxon>Fungi</taxon>
        <taxon>Dikarya</taxon>
        <taxon>Ascomycota</taxon>
        <taxon>Pezizomycotina</taxon>
        <taxon>Dothideomycetes</taxon>
        <taxon>Pleosporomycetidae</taxon>
        <taxon>Pleosporales</taxon>
        <taxon>Lindgomycetaceae</taxon>
        <taxon>Lindgomyces</taxon>
    </lineage>
</organism>
<dbReference type="EMBL" id="MU003553">
    <property type="protein sequence ID" value="KAF2463228.1"/>
    <property type="molecule type" value="Genomic_DNA"/>
</dbReference>
<sequence length="243" mass="26207">MGVRPGGCATPSLVCQGSQQHCTPNPRGSPSSTSRVYSRSQQPPPSPLPPPPPPSLPFQYTTPSSPSALSIRRPVLSANHSCHGLAAALPSSFLRRDAVLVHACPARQPEVQHLDLITSLAHRSRYLRPCLTSTIGRLPLQPAEDAVEIICTKSSVPSRRRLPPVSCSRRLLPPPTTFHPSCTPPQATPWGLEIRLTQQRFEQGSTHGSYPSAALQGPDIFVSPAAAPRKAHLVPYRPPSRVH</sequence>
<name>A0ACB6Q8D0_9PLEO</name>
<evidence type="ECO:0000313" key="1">
    <source>
        <dbReference type="EMBL" id="KAF2463228.1"/>
    </source>
</evidence>